<keyword evidence="1" id="KW-0597">Phosphoprotein</keyword>
<dbReference type="SMART" id="SM00862">
    <property type="entry name" value="Trans_reg_C"/>
    <property type="match status" value="1"/>
</dbReference>
<evidence type="ECO:0000313" key="10">
    <source>
        <dbReference type="EMBL" id="MFC6091550.1"/>
    </source>
</evidence>
<dbReference type="Proteomes" id="UP001596220">
    <property type="component" value="Unassembled WGS sequence"/>
</dbReference>
<dbReference type="InterPro" id="IPR001867">
    <property type="entry name" value="OmpR/PhoB-type_DNA-bd"/>
</dbReference>
<feature type="domain" description="Response regulatory" evidence="8">
    <location>
        <begin position="34"/>
        <end position="147"/>
    </location>
</feature>
<keyword evidence="11" id="KW-1185">Reference proteome</keyword>
<evidence type="ECO:0000256" key="1">
    <source>
        <dbReference type="ARBA" id="ARBA00022553"/>
    </source>
</evidence>
<dbReference type="PROSITE" id="PS50110">
    <property type="entry name" value="RESPONSE_REGULATORY"/>
    <property type="match status" value="1"/>
</dbReference>
<accession>A0ABW1P8X2</accession>
<reference evidence="11" key="1">
    <citation type="journal article" date="2019" name="Int. J. Syst. Evol. Microbiol.">
        <title>The Global Catalogue of Microorganisms (GCM) 10K type strain sequencing project: providing services to taxonomists for standard genome sequencing and annotation.</title>
        <authorList>
            <consortium name="The Broad Institute Genomics Platform"/>
            <consortium name="The Broad Institute Genome Sequencing Center for Infectious Disease"/>
            <person name="Wu L."/>
            <person name="Ma J."/>
        </authorList>
    </citation>
    <scope>NUCLEOTIDE SEQUENCE [LARGE SCALE GENOMIC DNA]</scope>
    <source>
        <strain evidence="11">CGMCC 4.7246</strain>
    </source>
</reference>
<proteinExistence type="predicted"/>
<gene>
    <name evidence="10" type="ORF">ACFP3R_19940</name>
</gene>
<dbReference type="PANTHER" id="PTHR48111">
    <property type="entry name" value="REGULATOR OF RPOS"/>
    <property type="match status" value="1"/>
</dbReference>
<evidence type="ECO:0000256" key="3">
    <source>
        <dbReference type="ARBA" id="ARBA00023015"/>
    </source>
</evidence>
<protein>
    <submittedName>
        <fullName evidence="10">Response regulator transcription factor</fullName>
    </submittedName>
</protein>
<keyword evidence="4 7" id="KW-0238">DNA-binding</keyword>
<dbReference type="InterPro" id="IPR036388">
    <property type="entry name" value="WH-like_DNA-bd_sf"/>
</dbReference>
<evidence type="ECO:0000256" key="4">
    <source>
        <dbReference type="ARBA" id="ARBA00023125"/>
    </source>
</evidence>
<dbReference type="InterPro" id="IPR001789">
    <property type="entry name" value="Sig_transdc_resp-reg_receiver"/>
</dbReference>
<dbReference type="InterPro" id="IPR039420">
    <property type="entry name" value="WalR-like"/>
</dbReference>
<dbReference type="SUPFAM" id="SSF46894">
    <property type="entry name" value="C-terminal effector domain of the bipartite response regulators"/>
    <property type="match status" value="1"/>
</dbReference>
<dbReference type="PANTHER" id="PTHR48111:SF1">
    <property type="entry name" value="TWO-COMPONENT RESPONSE REGULATOR ORR33"/>
    <property type="match status" value="1"/>
</dbReference>
<keyword evidence="5" id="KW-0804">Transcription</keyword>
<evidence type="ECO:0000256" key="7">
    <source>
        <dbReference type="PROSITE-ProRule" id="PRU01091"/>
    </source>
</evidence>
<organism evidence="10 11">
    <name type="scientific">Saccharothrix lopnurensis</name>
    <dbReference type="NCBI Taxonomy" id="1670621"/>
    <lineage>
        <taxon>Bacteria</taxon>
        <taxon>Bacillati</taxon>
        <taxon>Actinomycetota</taxon>
        <taxon>Actinomycetes</taxon>
        <taxon>Pseudonocardiales</taxon>
        <taxon>Pseudonocardiaceae</taxon>
        <taxon>Saccharothrix</taxon>
    </lineage>
</organism>
<dbReference type="Gene3D" id="1.10.10.10">
    <property type="entry name" value="Winged helix-like DNA-binding domain superfamily/Winged helix DNA-binding domain"/>
    <property type="match status" value="1"/>
</dbReference>
<evidence type="ECO:0000313" key="11">
    <source>
        <dbReference type="Proteomes" id="UP001596220"/>
    </source>
</evidence>
<evidence type="ECO:0000256" key="5">
    <source>
        <dbReference type="ARBA" id="ARBA00023163"/>
    </source>
</evidence>
<evidence type="ECO:0000256" key="6">
    <source>
        <dbReference type="PROSITE-ProRule" id="PRU00169"/>
    </source>
</evidence>
<feature type="domain" description="OmpR/PhoB-type" evidence="9">
    <location>
        <begin position="157"/>
        <end position="255"/>
    </location>
</feature>
<evidence type="ECO:0000259" key="9">
    <source>
        <dbReference type="PROSITE" id="PS51755"/>
    </source>
</evidence>
<dbReference type="CDD" id="cd00383">
    <property type="entry name" value="trans_reg_C"/>
    <property type="match status" value="1"/>
</dbReference>
<dbReference type="SUPFAM" id="SSF52172">
    <property type="entry name" value="CheY-like"/>
    <property type="match status" value="1"/>
</dbReference>
<comment type="caution">
    <text evidence="10">The sequence shown here is derived from an EMBL/GenBank/DDBJ whole genome shotgun (WGS) entry which is preliminary data.</text>
</comment>
<feature type="DNA-binding region" description="OmpR/PhoB-type" evidence="7">
    <location>
        <begin position="157"/>
        <end position="255"/>
    </location>
</feature>
<dbReference type="InterPro" id="IPR016032">
    <property type="entry name" value="Sig_transdc_resp-reg_C-effctor"/>
</dbReference>
<sequence>MPGPVVAAWESDNSRFHSRGRACRTTGRKLPDRLALLVVDGGPEADELARSMAGQPVELRTCPDPAEALLVVGRTCPDVVLLGPAAGRLDPLEFLSIVRADDPDVPVVVGADPGGDFASRATDAGASIVVPRPYRVKQLLALLKSLSTGTEKIDIRPMAIDLGRLKVDGEVPRMWLDGIEVNLPPMEFLLLRYLAERVGSVLTRQAVSEALWGQAPPSSNSLNVHVGRLRKRLGDDDQDPQWIRVVRRLGYQFTVPPRSPDVHPGR</sequence>
<name>A0ABW1P8X2_9PSEU</name>
<dbReference type="InterPro" id="IPR011006">
    <property type="entry name" value="CheY-like_superfamily"/>
</dbReference>
<evidence type="ECO:0000256" key="2">
    <source>
        <dbReference type="ARBA" id="ARBA00023012"/>
    </source>
</evidence>
<dbReference type="PROSITE" id="PS51755">
    <property type="entry name" value="OMPR_PHOB"/>
    <property type="match status" value="1"/>
</dbReference>
<dbReference type="EMBL" id="JBHSQO010000019">
    <property type="protein sequence ID" value="MFC6091550.1"/>
    <property type="molecule type" value="Genomic_DNA"/>
</dbReference>
<dbReference type="RefSeq" id="WP_380637774.1">
    <property type="nucleotide sequence ID" value="NZ_JBHSQO010000019.1"/>
</dbReference>
<keyword evidence="2" id="KW-0902">Two-component regulatory system</keyword>
<evidence type="ECO:0000259" key="8">
    <source>
        <dbReference type="PROSITE" id="PS50110"/>
    </source>
</evidence>
<comment type="caution">
    <text evidence="6">Lacks conserved residue(s) required for the propagation of feature annotation.</text>
</comment>
<keyword evidence="3" id="KW-0805">Transcription regulation</keyword>
<dbReference type="Gene3D" id="3.40.50.2300">
    <property type="match status" value="1"/>
</dbReference>
<dbReference type="Pfam" id="PF00486">
    <property type="entry name" value="Trans_reg_C"/>
    <property type="match status" value="1"/>
</dbReference>